<dbReference type="InterPro" id="IPR005101">
    <property type="entry name" value="Cryptochr/Photolyase_FAD-bd"/>
</dbReference>
<evidence type="ECO:0000256" key="3">
    <source>
        <dbReference type="ARBA" id="ARBA00022630"/>
    </source>
</evidence>
<dbReference type="PROSITE" id="PS51645">
    <property type="entry name" value="PHR_CRY_ALPHA_BETA"/>
    <property type="match status" value="1"/>
</dbReference>
<dbReference type="GO" id="GO:0003913">
    <property type="term" value="F:DNA photolyase activity"/>
    <property type="evidence" value="ECO:0007669"/>
    <property type="project" value="InterPro"/>
</dbReference>
<dbReference type="SUPFAM" id="SSF52425">
    <property type="entry name" value="Cryptochrome/photolyase, N-terminal domain"/>
    <property type="match status" value="1"/>
</dbReference>
<dbReference type="PRINTS" id="PR00147">
    <property type="entry name" value="DNAPHOTLYASE"/>
</dbReference>
<dbReference type="PANTHER" id="PTHR11455">
    <property type="entry name" value="CRYPTOCHROME"/>
    <property type="match status" value="1"/>
</dbReference>
<evidence type="ECO:0000256" key="6">
    <source>
        <dbReference type="PIRSR" id="PIRSR602081-1"/>
    </source>
</evidence>
<dbReference type="NCBIfam" id="TIGR02765">
    <property type="entry name" value="crypto_DASH"/>
    <property type="match status" value="1"/>
</dbReference>
<evidence type="ECO:0000256" key="4">
    <source>
        <dbReference type="ARBA" id="ARBA00022827"/>
    </source>
</evidence>
<accession>A0A432ZIH4</accession>
<dbReference type="Gene3D" id="3.40.50.620">
    <property type="entry name" value="HUPs"/>
    <property type="match status" value="1"/>
</dbReference>
<evidence type="ECO:0000259" key="9">
    <source>
        <dbReference type="PROSITE" id="PS51645"/>
    </source>
</evidence>
<dbReference type="GO" id="GO:0003677">
    <property type="term" value="F:DNA binding"/>
    <property type="evidence" value="ECO:0007669"/>
    <property type="project" value="TreeGrafter"/>
</dbReference>
<dbReference type="InterPro" id="IPR036134">
    <property type="entry name" value="Crypto/Photolyase_FAD-like_sf"/>
</dbReference>
<dbReference type="InterPro" id="IPR014729">
    <property type="entry name" value="Rossmann-like_a/b/a_fold"/>
</dbReference>
<dbReference type="Proteomes" id="UP000287908">
    <property type="component" value="Unassembled WGS sequence"/>
</dbReference>
<feature type="binding site" evidence="6">
    <location>
        <begin position="239"/>
        <end position="243"/>
    </location>
    <ligand>
        <name>FAD</name>
        <dbReference type="ChEBI" id="CHEBI:57692"/>
    </ligand>
</feature>
<dbReference type="GO" id="GO:0071949">
    <property type="term" value="F:FAD binding"/>
    <property type="evidence" value="ECO:0007669"/>
    <property type="project" value="TreeGrafter"/>
</dbReference>
<dbReference type="Gene3D" id="1.25.40.80">
    <property type="match status" value="1"/>
</dbReference>
<feature type="domain" description="Photolyase/cryptochrome alpha/beta" evidence="9">
    <location>
        <begin position="6"/>
        <end position="138"/>
    </location>
</feature>
<feature type="binding site" evidence="6">
    <location>
        <position position="226"/>
    </location>
    <ligand>
        <name>FAD</name>
        <dbReference type="ChEBI" id="CHEBI:57692"/>
    </ligand>
</feature>
<dbReference type="Gene3D" id="1.10.579.10">
    <property type="entry name" value="DNA Cyclobutane Dipyrimidine Photolyase, subunit A, domain 3"/>
    <property type="match status" value="1"/>
</dbReference>
<comment type="cofactor">
    <cofactor evidence="7">
        <name>(6R)-5,10-methylene-5,6,7,8-tetrahydrofolate</name>
        <dbReference type="ChEBI" id="CHEBI:15636"/>
    </cofactor>
    <text evidence="7">Binds 1 5,10-methenyltetrahydrofolate (MTHF) per subunit.</text>
</comment>
<dbReference type="InterPro" id="IPR036155">
    <property type="entry name" value="Crypto/Photolyase_N_sf"/>
</dbReference>
<evidence type="ECO:0000313" key="10">
    <source>
        <dbReference type="EMBL" id="RUO77825.1"/>
    </source>
</evidence>
<evidence type="ECO:0000256" key="1">
    <source>
        <dbReference type="ARBA" id="ARBA00005862"/>
    </source>
</evidence>
<feature type="binding site" evidence="6">
    <location>
        <begin position="279"/>
        <end position="287"/>
    </location>
    <ligand>
        <name>FAD</name>
        <dbReference type="ChEBI" id="CHEBI:57692"/>
    </ligand>
</feature>
<keyword evidence="10" id="KW-0456">Lyase</keyword>
<keyword evidence="5 7" id="KW-0157">Chromophore</keyword>
<comment type="function">
    <text evidence="7">May have a photoreceptor function.</text>
</comment>
<dbReference type="GO" id="GO:0000719">
    <property type="term" value="P:photoreactive repair"/>
    <property type="evidence" value="ECO:0007669"/>
    <property type="project" value="TreeGrafter"/>
</dbReference>
<dbReference type="OrthoDB" id="9772484at2"/>
<evidence type="ECO:0000256" key="2">
    <source>
        <dbReference type="ARBA" id="ARBA00017881"/>
    </source>
</evidence>
<evidence type="ECO:0000313" key="11">
    <source>
        <dbReference type="Proteomes" id="UP000287908"/>
    </source>
</evidence>
<keyword evidence="4 6" id="KW-0274">FAD</keyword>
<dbReference type="InterPro" id="IPR002081">
    <property type="entry name" value="Cryptochrome/DNA_photolyase_1"/>
</dbReference>
<dbReference type="PANTHER" id="PTHR11455:SF22">
    <property type="entry name" value="CRYPTOCHROME DASH"/>
    <property type="match status" value="1"/>
</dbReference>
<keyword evidence="8" id="KW-0175">Coiled coil</keyword>
<dbReference type="EMBL" id="PIQF01000001">
    <property type="protein sequence ID" value="RUO77825.1"/>
    <property type="molecule type" value="Genomic_DNA"/>
</dbReference>
<evidence type="ECO:0000256" key="5">
    <source>
        <dbReference type="ARBA" id="ARBA00022991"/>
    </source>
</evidence>
<evidence type="ECO:0000256" key="8">
    <source>
        <dbReference type="SAM" id="Coils"/>
    </source>
</evidence>
<feature type="coiled-coil region" evidence="8">
    <location>
        <begin position="60"/>
        <end position="87"/>
    </location>
</feature>
<gene>
    <name evidence="10" type="ORF">CWI81_04915</name>
</gene>
<dbReference type="Pfam" id="PF00875">
    <property type="entry name" value="DNA_photolyase"/>
    <property type="match status" value="1"/>
</dbReference>
<comment type="similarity">
    <text evidence="1 7">Belongs to the DNA photolyase class-1 family.</text>
</comment>
<keyword evidence="11" id="KW-1185">Reference proteome</keyword>
<sequence length="442" mass="51132">MTKKYQRALYWFSHDLRLNDNAALTIAQQQCERLAYCYVIDRQALTRGRYGMPSLGKHRLRFIMQSLAELKQQLAEAGHQLIVLNGEPLEELSALISQYSLDAVFGARTAGIYEQRRWQQLAKRFPYLSFQQIDNSTLFAEQQLPCSTNELPASFSQFRKLVEPLSDSLPSKQLYNPNFNHKTLVINKHHQLPQLPEPSGALVEGGELAAAQHLQQYFSSSAPARYKQTRNALEGFDQSTKLSAWLAAGNLSPQQVVNRVRDYEQQYEANDSTYWILFELLWRDYFFWYLIRHQHKVFSFKGLSDKRPKTSFYPGRFKQWCEGNTPYPLVNACMKQLNETGYLSNRSRQIVASCLINELGIDWRYGAAYFEQQLIDYDVASNWCNWQYIAGVGADPRGGRQFNLQKQTSQFDPEGEFIARWRGDKTSVLDHNDAADWPVVNN</sequence>
<comment type="caution">
    <text evidence="10">The sequence shown here is derived from an EMBL/GenBank/DDBJ whole genome shotgun (WGS) entry which is preliminary data.</text>
</comment>
<keyword evidence="3 6" id="KW-0285">Flavoprotein</keyword>
<proteinExistence type="inferred from homology"/>
<feature type="binding site" evidence="6">
    <location>
        <begin position="376"/>
        <end position="378"/>
    </location>
    <ligand>
        <name>FAD</name>
        <dbReference type="ChEBI" id="CHEBI:57692"/>
    </ligand>
</feature>
<dbReference type="AlphaFoldDB" id="A0A432ZIH4"/>
<comment type="cofactor">
    <cofactor evidence="6 7">
        <name>FAD</name>
        <dbReference type="ChEBI" id="CHEBI:57692"/>
    </cofactor>
    <text evidence="6 7">Binds 1 FAD per subunit.</text>
</comment>
<name>A0A432ZIH4_9GAMM</name>
<dbReference type="SUPFAM" id="SSF48173">
    <property type="entry name" value="Cryptochrome/photolyase FAD-binding domain"/>
    <property type="match status" value="1"/>
</dbReference>
<protein>
    <recommendedName>
        <fullName evidence="2 7">Cryptochrome DASH</fullName>
    </recommendedName>
</protein>
<reference evidence="10 11" key="1">
    <citation type="journal article" date="2011" name="Front. Microbiol.">
        <title>Genomic signatures of strain selection and enhancement in Bacillus atrophaeus var. globigii, a historical biowarfare simulant.</title>
        <authorList>
            <person name="Gibbons H.S."/>
            <person name="Broomall S.M."/>
            <person name="McNew L.A."/>
            <person name="Daligault H."/>
            <person name="Chapman C."/>
            <person name="Bruce D."/>
            <person name="Karavis M."/>
            <person name="Krepps M."/>
            <person name="McGregor P.A."/>
            <person name="Hong C."/>
            <person name="Park K.H."/>
            <person name="Akmal A."/>
            <person name="Feldman A."/>
            <person name="Lin J.S."/>
            <person name="Chang W.E."/>
            <person name="Higgs B.W."/>
            <person name="Demirev P."/>
            <person name="Lindquist J."/>
            <person name="Liem A."/>
            <person name="Fochler E."/>
            <person name="Read T.D."/>
            <person name="Tapia R."/>
            <person name="Johnson S."/>
            <person name="Bishop-Lilly K.A."/>
            <person name="Detter C."/>
            <person name="Han C."/>
            <person name="Sozhamannan S."/>
            <person name="Rosenzweig C.N."/>
            <person name="Skowronski E.W."/>
        </authorList>
    </citation>
    <scope>NUCLEOTIDE SEQUENCE [LARGE SCALE GENOMIC DNA]</scope>
    <source>
        <strain evidence="10 11">CL-SP19</strain>
    </source>
</reference>
<organism evidence="10 11">
    <name type="scientific">Idiomarina seosinensis</name>
    <dbReference type="NCBI Taxonomy" id="281739"/>
    <lineage>
        <taxon>Bacteria</taxon>
        <taxon>Pseudomonadati</taxon>
        <taxon>Pseudomonadota</taxon>
        <taxon>Gammaproteobacteria</taxon>
        <taxon>Alteromonadales</taxon>
        <taxon>Idiomarinaceae</taxon>
        <taxon>Idiomarina</taxon>
    </lineage>
</organism>
<evidence type="ECO:0000256" key="7">
    <source>
        <dbReference type="RuleBase" id="RU367151"/>
    </source>
</evidence>
<dbReference type="InterPro" id="IPR006050">
    <property type="entry name" value="DNA_photolyase_N"/>
</dbReference>
<dbReference type="Pfam" id="PF03441">
    <property type="entry name" value="FAD_binding_7"/>
    <property type="match status" value="1"/>
</dbReference>
<dbReference type="InterPro" id="IPR014133">
    <property type="entry name" value="Cry_DASH"/>
</dbReference>
<dbReference type="RefSeq" id="WP_126784147.1">
    <property type="nucleotide sequence ID" value="NZ_PIQF01000001.1"/>
</dbReference>